<organism evidence="8 9">
    <name type="scientific">Alkalibacterium iburiense</name>
    <dbReference type="NCBI Taxonomy" id="290589"/>
    <lineage>
        <taxon>Bacteria</taxon>
        <taxon>Bacillati</taxon>
        <taxon>Bacillota</taxon>
        <taxon>Bacilli</taxon>
        <taxon>Lactobacillales</taxon>
        <taxon>Carnobacteriaceae</taxon>
        <taxon>Alkalibacterium</taxon>
    </lineage>
</organism>
<evidence type="ECO:0000256" key="1">
    <source>
        <dbReference type="ARBA" id="ARBA00010945"/>
    </source>
</evidence>
<dbReference type="NCBIfam" id="NF002677">
    <property type="entry name" value="PRK02406.1"/>
    <property type="match status" value="1"/>
</dbReference>
<evidence type="ECO:0000259" key="7">
    <source>
        <dbReference type="PROSITE" id="PS50173"/>
    </source>
</evidence>
<dbReference type="SUPFAM" id="SSF100879">
    <property type="entry name" value="Lesion bypass DNA polymerase (Y-family), little finger domain"/>
    <property type="match status" value="1"/>
</dbReference>
<comment type="catalytic activity">
    <reaction evidence="6">
        <text>DNA(n) + a 2'-deoxyribonucleoside 5'-triphosphate = DNA(n+1) + diphosphate</text>
        <dbReference type="Rhea" id="RHEA:22508"/>
        <dbReference type="Rhea" id="RHEA-COMP:17339"/>
        <dbReference type="Rhea" id="RHEA-COMP:17340"/>
        <dbReference type="ChEBI" id="CHEBI:33019"/>
        <dbReference type="ChEBI" id="CHEBI:61560"/>
        <dbReference type="ChEBI" id="CHEBI:173112"/>
        <dbReference type="EC" id="2.7.7.7"/>
    </reaction>
</comment>
<dbReference type="Proteomes" id="UP001501166">
    <property type="component" value="Unassembled WGS sequence"/>
</dbReference>
<dbReference type="Gene3D" id="3.40.1170.60">
    <property type="match status" value="1"/>
</dbReference>
<evidence type="ECO:0000256" key="3">
    <source>
        <dbReference type="ARBA" id="ARBA00022695"/>
    </source>
</evidence>
<comment type="similarity">
    <text evidence="1 6">Belongs to the DNA polymerase type-Y family.</text>
</comment>
<dbReference type="Gene3D" id="3.30.70.270">
    <property type="match status" value="1"/>
</dbReference>
<keyword evidence="2 6" id="KW-0515">Mutator protein</keyword>
<dbReference type="HAMAP" id="MF_01113">
    <property type="entry name" value="DNApol_IV"/>
    <property type="match status" value="1"/>
</dbReference>
<dbReference type="InterPro" id="IPR050116">
    <property type="entry name" value="DNA_polymerase-Y"/>
</dbReference>
<accession>A0ABN0XK48</accession>
<feature type="active site" evidence="6">
    <location>
        <position position="127"/>
    </location>
</feature>
<dbReference type="PANTHER" id="PTHR11076">
    <property type="entry name" value="DNA REPAIR POLYMERASE UMUC / TRANSFERASE FAMILY MEMBER"/>
    <property type="match status" value="1"/>
</dbReference>
<feature type="binding site" evidence="6">
    <location>
        <position position="126"/>
    </location>
    <ligand>
        <name>Mg(2+)</name>
        <dbReference type="ChEBI" id="CHEBI:18420"/>
    </ligand>
</feature>
<dbReference type="InterPro" id="IPR024728">
    <property type="entry name" value="PolY_HhH_motif"/>
</dbReference>
<reference evidence="8 9" key="1">
    <citation type="journal article" date="2019" name="Int. J. Syst. Evol. Microbiol.">
        <title>The Global Catalogue of Microorganisms (GCM) 10K type strain sequencing project: providing services to taxonomists for standard genome sequencing and annotation.</title>
        <authorList>
            <consortium name="The Broad Institute Genomics Platform"/>
            <consortium name="The Broad Institute Genome Sequencing Center for Infectious Disease"/>
            <person name="Wu L."/>
            <person name="Ma J."/>
        </authorList>
    </citation>
    <scope>NUCLEOTIDE SEQUENCE [LARGE SCALE GENOMIC DNA]</scope>
    <source>
        <strain evidence="8 9">JCM 12662</strain>
    </source>
</reference>
<keyword evidence="6" id="KW-0460">Magnesium</keyword>
<proteinExistence type="inferred from homology"/>
<dbReference type="InterPro" id="IPR022880">
    <property type="entry name" value="DNApol_IV"/>
</dbReference>
<keyword evidence="6" id="KW-0479">Metal-binding</keyword>
<dbReference type="InterPro" id="IPR043502">
    <property type="entry name" value="DNA/RNA_pol_sf"/>
</dbReference>
<dbReference type="Pfam" id="PF11799">
    <property type="entry name" value="IMS_C"/>
    <property type="match status" value="1"/>
</dbReference>
<comment type="function">
    <text evidence="6">Poorly processive, error-prone DNA polymerase involved in untargeted mutagenesis. Copies undamaged DNA at stalled replication forks, which arise in vivo from mismatched or misaligned primer ends. These misaligned primers can be extended by PolIV. Exhibits no 3'-5' exonuclease (proofreading) activity. May be involved in translesional synthesis, in conjunction with the beta clamp from PolIII.</text>
</comment>
<dbReference type="PANTHER" id="PTHR11076:SF33">
    <property type="entry name" value="DNA POLYMERASE KAPPA"/>
    <property type="match status" value="1"/>
</dbReference>
<evidence type="ECO:0000256" key="6">
    <source>
        <dbReference type="HAMAP-Rule" id="MF_01113"/>
    </source>
</evidence>
<comment type="caution">
    <text evidence="8">The sequence shown here is derived from an EMBL/GenBank/DDBJ whole genome shotgun (WGS) entry which is preliminary data.</text>
</comment>
<dbReference type="EMBL" id="BAAACW010000111">
    <property type="protein sequence ID" value="GAA0366097.1"/>
    <property type="molecule type" value="Genomic_DNA"/>
</dbReference>
<comment type="subcellular location">
    <subcellularLocation>
        <location evidence="6">Cytoplasm</location>
    </subcellularLocation>
</comment>
<evidence type="ECO:0000256" key="5">
    <source>
        <dbReference type="ARBA" id="ARBA00022932"/>
    </source>
</evidence>
<dbReference type="InterPro" id="IPR036775">
    <property type="entry name" value="DNA_pol_Y-fam_lit_finger_sf"/>
</dbReference>
<evidence type="ECO:0000313" key="8">
    <source>
        <dbReference type="EMBL" id="GAA0366097.1"/>
    </source>
</evidence>
<dbReference type="Pfam" id="PF00817">
    <property type="entry name" value="IMS"/>
    <property type="match status" value="1"/>
</dbReference>
<dbReference type="RefSeq" id="WP_343755836.1">
    <property type="nucleotide sequence ID" value="NZ_BAAACW010000111.1"/>
</dbReference>
<dbReference type="SUPFAM" id="SSF56672">
    <property type="entry name" value="DNA/RNA polymerases"/>
    <property type="match status" value="1"/>
</dbReference>
<dbReference type="InterPro" id="IPR017961">
    <property type="entry name" value="DNA_pol_Y-fam_little_finger"/>
</dbReference>
<dbReference type="EC" id="2.7.7.7" evidence="6"/>
<feature type="domain" description="UmuC" evidence="7">
    <location>
        <begin position="24"/>
        <end position="208"/>
    </location>
</feature>
<keyword evidence="9" id="KW-1185">Reference proteome</keyword>
<comment type="cofactor">
    <cofactor evidence="6">
        <name>Mg(2+)</name>
        <dbReference type="ChEBI" id="CHEBI:18420"/>
    </cofactor>
    <text evidence="6">Binds 2 magnesium ions per subunit.</text>
</comment>
<keyword evidence="6" id="KW-0808">Transferase</keyword>
<dbReference type="Gene3D" id="3.30.1490.100">
    <property type="entry name" value="DNA polymerase, Y-family, little finger domain"/>
    <property type="match status" value="1"/>
</dbReference>
<sequence>MEEEDMQYGILRFEEPKRNTSRKIIHIDMDAFYASVEIRENPSLKNKPVIIARHPRETGGRGVVATASYEARKFGIHSAMSSQKAYELCPQGIFIPANFDLYREVSRQMHAIFHRYTDKIQPLSLDEAYLDVTDNLINQKSGTIIAQNIQRDIYKELQLTCSAGVSYNKFIAKLASDYKKPKGITVIPPDKAQAFLFSLPIEKFHGVGAKSVEKMHALNIFSGEDLYNKTELELVESFGKMGHSLYRKVRGIDDSEVINDREPKSIGKESTFLENLTTENEVIQSLRVLSRKVMANLKKKEKHGKTVVLKIRYEDFQTYTRRRTFQDYIKDEDQLFQIALSIWEEESMDLGVRLLGITVTSLESVIYETIPLPLWKKSEDERNKIEHEDKT</sequence>
<comment type="subunit">
    <text evidence="6">Monomer.</text>
</comment>
<dbReference type="Gene3D" id="1.10.150.20">
    <property type="entry name" value="5' to 3' exonuclease, C-terminal subdomain"/>
    <property type="match status" value="1"/>
</dbReference>
<protein>
    <recommendedName>
        <fullName evidence="6">DNA polymerase IV</fullName>
        <shortName evidence="6">Pol IV</shortName>
        <ecNumber evidence="6">2.7.7.7</ecNumber>
    </recommendedName>
</protein>
<dbReference type="PROSITE" id="PS50173">
    <property type="entry name" value="UMUC"/>
    <property type="match status" value="1"/>
</dbReference>
<keyword evidence="4 6" id="KW-0235">DNA replication</keyword>
<feature type="binding site" evidence="6">
    <location>
        <position position="28"/>
    </location>
    <ligand>
        <name>Mg(2+)</name>
        <dbReference type="ChEBI" id="CHEBI:18420"/>
    </ligand>
</feature>
<dbReference type="Pfam" id="PF11798">
    <property type="entry name" value="IMS_HHH"/>
    <property type="match status" value="1"/>
</dbReference>
<keyword evidence="6" id="KW-0963">Cytoplasm</keyword>
<feature type="site" description="Substrate discrimination" evidence="6">
    <location>
        <position position="33"/>
    </location>
</feature>
<gene>
    <name evidence="6 8" type="primary">dinB</name>
    <name evidence="8" type="ORF">GCM10008932_17850</name>
</gene>
<evidence type="ECO:0000313" key="9">
    <source>
        <dbReference type="Proteomes" id="UP001501166"/>
    </source>
</evidence>
<keyword evidence="6" id="KW-0227">DNA damage</keyword>
<dbReference type="CDD" id="cd03586">
    <property type="entry name" value="PolY_Pol_IV_kappa"/>
    <property type="match status" value="1"/>
</dbReference>
<name>A0ABN0XK48_9LACT</name>
<evidence type="ECO:0000256" key="2">
    <source>
        <dbReference type="ARBA" id="ARBA00022457"/>
    </source>
</evidence>
<keyword evidence="5 6" id="KW-0239">DNA-directed DNA polymerase</keyword>
<dbReference type="InterPro" id="IPR043128">
    <property type="entry name" value="Rev_trsase/Diguanyl_cyclase"/>
</dbReference>
<keyword evidence="6" id="KW-0238">DNA-binding</keyword>
<evidence type="ECO:0000256" key="4">
    <source>
        <dbReference type="ARBA" id="ARBA00022705"/>
    </source>
</evidence>
<keyword evidence="3 6" id="KW-0548">Nucleotidyltransferase</keyword>
<dbReference type="InterPro" id="IPR001126">
    <property type="entry name" value="UmuC"/>
</dbReference>
<keyword evidence="6" id="KW-0234">DNA repair</keyword>
<dbReference type="NCBIfam" id="NF010731">
    <property type="entry name" value="PRK14133.1"/>
    <property type="match status" value="1"/>
</dbReference>